<evidence type="ECO:0000256" key="1">
    <source>
        <dbReference type="SAM" id="MobiDB-lite"/>
    </source>
</evidence>
<proteinExistence type="predicted"/>
<reference evidence="3 4" key="1">
    <citation type="submission" date="2018-04" db="EMBL/GenBank/DDBJ databases">
        <title>WGS assembly of Panicum hallii var. hallii HAL2.</title>
        <authorList>
            <person name="Lovell J."/>
            <person name="Jenkins J."/>
            <person name="Lowry D."/>
            <person name="Mamidi S."/>
            <person name="Sreedasyam A."/>
            <person name="Weng X."/>
            <person name="Barry K."/>
            <person name="Bonette J."/>
            <person name="Campitelli B."/>
            <person name="Daum C."/>
            <person name="Gordon S."/>
            <person name="Gould B."/>
            <person name="Lipzen A."/>
            <person name="MacQueen A."/>
            <person name="Palacio-Mejia J."/>
            <person name="Plott C."/>
            <person name="Shakirov E."/>
            <person name="Shu S."/>
            <person name="Yoshinaga Y."/>
            <person name="Zane M."/>
            <person name="Rokhsar D."/>
            <person name="Grimwood J."/>
            <person name="Schmutz J."/>
            <person name="Juenger T."/>
        </authorList>
    </citation>
    <scope>NUCLEOTIDE SEQUENCE [LARGE SCALE GENOMIC DNA]</scope>
    <source>
        <strain evidence="4">cv. HAL2</strain>
    </source>
</reference>
<feature type="chain" id="PRO_5015762126" evidence="2">
    <location>
        <begin position="22"/>
        <end position="265"/>
    </location>
</feature>
<dbReference type="AlphaFoldDB" id="A0A2T7C5Z7"/>
<feature type="region of interest" description="Disordered" evidence="1">
    <location>
        <begin position="112"/>
        <end position="265"/>
    </location>
</feature>
<dbReference type="Proteomes" id="UP000244336">
    <property type="component" value="Chromosome 9"/>
</dbReference>
<feature type="compositionally biased region" description="Acidic residues" evidence="1">
    <location>
        <begin position="214"/>
        <end position="236"/>
    </location>
</feature>
<feature type="compositionally biased region" description="Low complexity" evidence="1">
    <location>
        <begin position="161"/>
        <end position="176"/>
    </location>
</feature>
<organism evidence="3 4">
    <name type="scientific">Panicum hallii var. hallii</name>
    <dbReference type="NCBI Taxonomy" id="1504633"/>
    <lineage>
        <taxon>Eukaryota</taxon>
        <taxon>Viridiplantae</taxon>
        <taxon>Streptophyta</taxon>
        <taxon>Embryophyta</taxon>
        <taxon>Tracheophyta</taxon>
        <taxon>Spermatophyta</taxon>
        <taxon>Magnoliopsida</taxon>
        <taxon>Liliopsida</taxon>
        <taxon>Poales</taxon>
        <taxon>Poaceae</taxon>
        <taxon>PACMAD clade</taxon>
        <taxon>Panicoideae</taxon>
        <taxon>Panicodae</taxon>
        <taxon>Paniceae</taxon>
        <taxon>Panicinae</taxon>
        <taxon>Panicum</taxon>
        <taxon>Panicum sect. Panicum</taxon>
    </lineage>
</organism>
<keyword evidence="2" id="KW-0732">Signal</keyword>
<evidence type="ECO:0000313" key="3">
    <source>
        <dbReference type="EMBL" id="PUZ38769.1"/>
    </source>
</evidence>
<keyword evidence="4" id="KW-1185">Reference proteome</keyword>
<feature type="compositionally biased region" description="Basic and acidic residues" evidence="1">
    <location>
        <begin position="237"/>
        <end position="246"/>
    </location>
</feature>
<accession>A0A2T7C5Z7</accession>
<evidence type="ECO:0000313" key="4">
    <source>
        <dbReference type="Proteomes" id="UP000244336"/>
    </source>
</evidence>
<name>A0A2T7C5Z7_9POAL</name>
<dbReference type="Gramene" id="PUZ38769">
    <property type="protein sequence ID" value="PUZ38769"/>
    <property type="gene ID" value="GQ55_9G222500"/>
</dbReference>
<protein>
    <submittedName>
        <fullName evidence="3">Uncharacterized protein</fullName>
    </submittedName>
</protein>
<evidence type="ECO:0000256" key="2">
    <source>
        <dbReference type="SAM" id="SignalP"/>
    </source>
</evidence>
<feature type="region of interest" description="Disordered" evidence="1">
    <location>
        <begin position="31"/>
        <end position="74"/>
    </location>
</feature>
<feature type="signal peptide" evidence="2">
    <location>
        <begin position="1"/>
        <end position="21"/>
    </location>
</feature>
<sequence>MWTLLVSGHLFSPLLLPTSLGLSHPPRARATVAAAASSPPPTPSPSPEPIARCSSQPPRRRRARRAGVRSRPRARIACLGTARARCSWRRRRARSQRHDSLRILCSSSSVRGRESRSCSSSTKRTSSPGSDAPRAAAPVWTSAGSSARRDAPWTPTPTPTAPASQTTSAVASSAALPPRPRIQGAATVPAPGPCAWTRRRGGLGVAGVLRTNKEEEEGLDGVEEVGEGDAAADEGEDEKKGGEKRCPLTSGVHPSDGPSYRLRPA</sequence>
<feature type="compositionally biased region" description="Low complexity" evidence="1">
    <location>
        <begin position="117"/>
        <end position="130"/>
    </location>
</feature>
<gene>
    <name evidence="3" type="ORF">GQ55_9G222500</name>
</gene>
<dbReference type="EMBL" id="CM009757">
    <property type="protein sequence ID" value="PUZ38769.1"/>
    <property type="molecule type" value="Genomic_DNA"/>
</dbReference>
<feature type="compositionally biased region" description="Basic residues" evidence="1">
    <location>
        <begin position="58"/>
        <end position="74"/>
    </location>
</feature>
<feature type="compositionally biased region" description="Pro residues" evidence="1">
    <location>
        <begin position="38"/>
        <end position="48"/>
    </location>
</feature>